<keyword evidence="1" id="KW-0812">Transmembrane</keyword>
<dbReference type="Proteomes" id="UP000297975">
    <property type="component" value="Unassembled WGS sequence"/>
</dbReference>
<sequence>MINFGKDIFSNNLVQFLLIGLSLCMAILAQQLSAGVADMSLSTFISKSFKYLFNSSNEFSVLVNAFLPGIMYILSCIGLLWMGITNMIMFKLEERKLDVGLKFILGLSQIILFGLFFYTGGKLFFYFISFALSIIFLVALFTSGSPTNQEHN</sequence>
<reference evidence="2 3" key="1">
    <citation type="submission" date="2019-03" db="EMBL/GenBank/DDBJ databases">
        <authorList>
            <person name="He R.-H."/>
        </authorList>
    </citation>
    <scope>NUCLEOTIDE SEQUENCE [LARGE SCALE GENOMIC DNA]</scope>
    <source>
        <strain evidence="3">SH 714</strain>
    </source>
</reference>
<dbReference type="OrthoDB" id="2973651at2"/>
<evidence type="ECO:0000313" key="2">
    <source>
        <dbReference type="EMBL" id="TFB13301.1"/>
    </source>
</evidence>
<dbReference type="EMBL" id="SOPW01000027">
    <property type="protein sequence ID" value="TFB13301.1"/>
    <property type="molecule type" value="Genomic_DNA"/>
</dbReference>
<name>A0A4Y8IDV2_9BACI</name>
<keyword evidence="1" id="KW-0472">Membrane</keyword>
<protein>
    <submittedName>
        <fullName evidence="2">Uncharacterized protein</fullName>
    </submittedName>
</protein>
<comment type="caution">
    <text evidence="2">The sequence shown here is derived from an EMBL/GenBank/DDBJ whole genome shotgun (WGS) entry which is preliminary data.</text>
</comment>
<keyword evidence="1" id="KW-1133">Transmembrane helix</keyword>
<feature type="transmembrane region" description="Helical" evidence="1">
    <location>
        <begin position="66"/>
        <end position="87"/>
    </location>
</feature>
<feature type="transmembrane region" description="Helical" evidence="1">
    <location>
        <begin position="124"/>
        <end position="142"/>
    </location>
</feature>
<evidence type="ECO:0000256" key="1">
    <source>
        <dbReference type="SAM" id="Phobius"/>
    </source>
</evidence>
<proteinExistence type="predicted"/>
<gene>
    <name evidence="2" type="ORF">E3U55_16350</name>
</gene>
<accession>A0A4Y8IDV2</accession>
<feature type="transmembrane region" description="Helical" evidence="1">
    <location>
        <begin position="99"/>
        <end position="118"/>
    </location>
</feature>
<dbReference type="RefSeq" id="WP_134341555.1">
    <property type="nucleotide sequence ID" value="NZ_SOPW01000027.1"/>
</dbReference>
<evidence type="ECO:0000313" key="3">
    <source>
        <dbReference type="Proteomes" id="UP000297975"/>
    </source>
</evidence>
<dbReference type="AlphaFoldDB" id="A0A4Y8IDV2"/>
<organism evidence="2 3">
    <name type="scientific">Filobacillus milosensis</name>
    <dbReference type="NCBI Taxonomy" id="94137"/>
    <lineage>
        <taxon>Bacteria</taxon>
        <taxon>Bacillati</taxon>
        <taxon>Bacillota</taxon>
        <taxon>Bacilli</taxon>
        <taxon>Bacillales</taxon>
        <taxon>Bacillaceae</taxon>
        <taxon>Filobacillus</taxon>
    </lineage>
</organism>
<keyword evidence="3" id="KW-1185">Reference proteome</keyword>